<name>A0A9N7TLE3_PLEPL</name>
<reference evidence="2" key="1">
    <citation type="submission" date="2020-03" db="EMBL/GenBank/DDBJ databases">
        <authorList>
            <person name="Weist P."/>
        </authorList>
    </citation>
    <scope>NUCLEOTIDE SEQUENCE</scope>
</reference>
<proteinExistence type="predicted"/>
<dbReference type="AlphaFoldDB" id="A0A9N7TLE3"/>
<dbReference type="Proteomes" id="UP001153269">
    <property type="component" value="Unassembled WGS sequence"/>
</dbReference>
<evidence type="ECO:0000313" key="3">
    <source>
        <dbReference type="Proteomes" id="UP001153269"/>
    </source>
</evidence>
<feature type="region of interest" description="Disordered" evidence="1">
    <location>
        <begin position="115"/>
        <end position="174"/>
    </location>
</feature>
<sequence>DFFKKEKPPSLPLRTSELRFQLEPDGNQQSDFTETPLLSYSEHETECRQPTVQRPSCETLKEMYAALEEGKQELKKNLCHINSRHISSRAEAVEPILESCDEAFEQSVKTRRHEKQLTEGWSESAEVETVSEVKPAAGEASPVGGINFNHNQSIRMEADALRKRGNRRRDETER</sequence>
<evidence type="ECO:0000313" key="2">
    <source>
        <dbReference type="EMBL" id="CAB1415002.1"/>
    </source>
</evidence>
<feature type="compositionally biased region" description="Basic and acidic residues" evidence="1">
    <location>
        <begin position="156"/>
        <end position="174"/>
    </location>
</feature>
<evidence type="ECO:0000256" key="1">
    <source>
        <dbReference type="SAM" id="MobiDB-lite"/>
    </source>
</evidence>
<gene>
    <name evidence="2" type="ORF">PLEPLA_LOCUS2715</name>
</gene>
<dbReference type="EMBL" id="CADEAL010000135">
    <property type="protein sequence ID" value="CAB1415002.1"/>
    <property type="molecule type" value="Genomic_DNA"/>
</dbReference>
<accession>A0A9N7TLE3</accession>
<protein>
    <submittedName>
        <fullName evidence="2">Uncharacterized protein</fullName>
    </submittedName>
</protein>
<keyword evidence="3" id="KW-1185">Reference proteome</keyword>
<comment type="caution">
    <text evidence="2">The sequence shown here is derived from an EMBL/GenBank/DDBJ whole genome shotgun (WGS) entry which is preliminary data.</text>
</comment>
<feature type="compositionally biased region" description="Polar residues" evidence="1">
    <location>
        <begin position="26"/>
        <end position="35"/>
    </location>
</feature>
<organism evidence="2 3">
    <name type="scientific">Pleuronectes platessa</name>
    <name type="common">European plaice</name>
    <dbReference type="NCBI Taxonomy" id="8262"/>
    <lineage>
        <taxon>Eukaryota</taxon>
        <taxon>Metazoa</taxon>
        <taxon>Chordata</taxon>
        <taxon>Craniata</taxon>
        <taxon>Vertebrata</taxon>
        <taxon>Euteleostomi</taxon>
        <taxon>Actinopterygii</taxon>
        <taxon>Neopterygii</taxon>
        <taxon>Teleostei</taxon>
        <taxon>Neoteleostei</taxon>
        <taxon>Acanthomorphata</taxon>
        <taxon>Carangaria</taxon>
        <taxon>Pleuronectiformes</taxon>
        <taxon>Pleuronectoidei</taxon>
        <taxon>Pleuronectidae</taxon>
        <taxon>Pleuronectes</taxon>
    </lineage>
</organism>
<feature type="region of interest" description="Disordered" evidence="1">
    <location>
        <begin position="1"/>
        <end position="35"/>
    </location>
</feature>
<feature type="non-terminal residue" evidence="2">
    <location>
        <position position="174"/>
    </location>
</feature>
<feature type="compositionally biased region" description="Low complexity" evidence="1">
    <location>
        <begin position="122"/>
        <end position="133"/>
    </location>
</feature>